<dbReference type="PANTHER" id="PTHR30029:SF2">
    <property type="entry name" value="STAGE V SPORULATION PROTEIN R"/>
    <property type="match status" value="1"/>
</dbReference>
<dbReference type="InterPro" id="IPR057008">
    <property type="entry name" value="SpoVR-like_C"/>
</dbReference>
<dbReference type="Proteomes" id="UP000253490">
    <property type="component" value="Unassembled WGS sequence"/>
</dbReference>
<comment type="caution">
    <text evidence="3">The sequence shown here is derived from an EMBL/GenBank/DDBJ whole genome shotgun (WGS) entry which is preliminary data.</text>
</comment>
<name>A0A366HYG7_9FIRM</name>
<gene>
    <name evidence="3" type="ORF">DES36_12016</name>
</gene>
<evidence type="ECO:0000259" key="1">
    <source>
        <dbReference type="Pfam" id="PF04293"/>
    </source>
</evidence>
<proteinExistence type="predicted"/>
<evidence type="ECO:0000313" key="3">
    <source>
        <dbReference type="EMBL" id="RBP59074.1"/>
    </source>
</evidence>
<keyword evidence="4" id="KW-1185">Reference proteome</keyword>
<dbReference type="AlphaFoldDB" id="A0A366HYG7"/>
<organism evidence="3 4">
    <name type="scientific">Alkalibaculum bacchi</name>
    <dbReference type="NCBI Taxonomy" id="645887"/>
    <lineage>
        <taxon>Bacteria</taxon>
        <taxon>Bacillati</taxon>
        <taxon>Bacillota</taxon>
        <taxon>Clostridia</taxon>
        <taxon>Eubacteriales</taxon>
        <taxon>Eubacteriaceae</taxon>
        <taxon>Alkalibaculum</taxon>
    </lineage>
</organism>
<feature type="domain" description="SpoVR-like C-terminal" evidence="2">
    <location>
        <begin position="386"/>
        <end position="437"/>
    </location>
</feature>
<dbReference type="OrthoDB" id="9784270at2"/>
<reference evidence="3 4" key="1">
    <citation type="submission" date="2018-06" db="EMBL/GenBank/DDBJ databases">
        <title>Genomic Encyclopedia of Type Strains, Phase IV (KMG-IV): sequencing the most valuable type-strain genomes for metagenomic binning, comparative biology and taxonomic classification.</title>
        <authorList>
            <person name="Goeker M."/>
        </authorList>
    </citation>
    <scope>NUCLEOTIDE SEQUENCE [LARGE SCALE GENOMIC DNA]</scope>
    <source>
        <strain evidence="3 4">DSM 22112</strain>
    </source>
</reference>
<protein>
    <submittedName>
        <fullName evidence="3">Stage V sporulation protein R</fullName>
    </submittedName>
</protein>
<dbReference type="RefSeq" id="WP_113921565.1">
    <property type="nucleotide sequence ID" value="NZ_QNRX01000020.1"/>
</dbReference>
<sequence length="455" mass="54254">MDYTINDLEKWNDKIEIIAKESDLDYYPQEFEIVNFNEMIAYEAYSGMPSRYPHWSFGKSFEKTKTLHKYNLTGLPYEMVINSDPCIAYLMNDNTLLLQILTMAHVYGHNDFFKNNRLFKEGTKAYNTLEMFKNHGMMIRNYINDPSIGYDNVEKMLNAAHSIRFQVSRTMGQKRKENHILRQEMIDDYKESSTHYSILEPRVEVEPPDFNKIPLQSEDNILYFISVYSDLEDWQKNIINIVREESQYFAPQIETKIMNEGWASYWHYNILKKLQLPPPLHLEFIKRHNDVVRPILGGLNPYHLGFEIFCDLKERYGEEKIFEVREFDRDASFIRRYLTQEICEKLNLFEYCKQGYEYIIEKVADEDGWELIRNTLADSAGMGSIPYIRVIDMSKKEKILTLEHVYDGRELQAKYLEETLRYVQDLWGRKVLLKTKHKNESAIILCDEQKNIKFY</sequence>
<dbReference type="InterPro" id="IPR056174">
    <property type="entry name" value="SpoVR_N"/>
</dbReference>
<dbReference type="Pfam" id="PF24755">
    <property type="entry name" value="SpoVR_C"/>
    <property type="match status" value="1"/>
</dbReference>
<dbReference type="EMBL" id="QNRX01000020">
    <property type="protein sequence ID" value="RBP59074.1"/>
    <property type="molecule type" value="Genomic_DNA"/>
</dbReference>
<dbReference type="PANTHER" id="PTHR30029">
    <property type="entry name" value="STAGE V SPORULATION PROTEIN R"/>
    <property type="match status" value="1"/>
</dbReference>
<dbReference type="Pfam" id="PF04293">
    <property type="entry name" value="SpoVR"/>
    <property type="match status" value="1"/>
</dbReference>
<feature type="domain" description="SpoVR protein-like N-terminal" evidence="1">
    <location>
        <begin position="2"/>
        <end position="383"/>
    </location>
</feature>
<accession>A0A366HYG7</accession>
<evidence type="ECO:0000259" key="2">
    <source>
        <dbReference type="Pfam" id="PF24755"/>
    </source>
</evidence>
<dbReference type="InterPro" id="IPR007390">
    <property type="entry name" value="Spore_V_R"/>
</dbReference>
<evidence type="ECO:0000313" key="4">
    <source>
        <dbReference type="Proteomes" id="UP000253490"/>
    </source>
</evidence>